<keyword evidence="2" id="KW-0808">Transferase</keyword>
<reference evidence="2" key="1">
    <citation type="journal article" date="2021" name="PeerJ">
        <title>Extensive microbial diversity within the chicken gut microbiome revealed by metagenomics and culture.</title>
        <authorList>
            <person name="Gilroy R."/>
            <person name="Ravi A."/>
            <person name="Getino M."/>
            <person name="Pursley I."/>
            <person name="Horton D.L."/>
            <person name="Alikhan N.F."/>
            <person name="Baker D."/>
            <person name="Gharbi K."/>
            <person name="Hall N."/>
            <person name="Watson M."/>
            <person name="Adriaenssens E.M."/>
            <person name="Foster-Nyarko E."/>
            <person name="Jarju S."/>
            <person name="Secka A."/>
            <person name="Antonio M."/>
            <person name="Oren A."/>
            <person name="Chaudhuri R.R."/>
            <person name="La Ragione R."/>
            <person name="Hildebrand F."/>
            <person name="Pallen M.J."/>
        </authorList>
    </citation>
    <scope>NUCLEOTIDE SEQUENCE</scope>
    <source>
        <strain evidence="2">CHK32-1732</strain>
    </source>
</reference>
<proteinExistence type="predicted"/>
<dbReference type="EMBL" id="DXGC01000072">
    <property type="protein sequence ID" value="HIW91583.1"/>
    <property type="molecule type" value="Genomic_DNA"/>
</dbReference>
<dbReference type="EC" id="2.3.1.-" evidence="2"/>
<dbReference type="PANTHER" id="PTHR39173">
    <property type="entry name" value="ACETYLTRANSFERASE"/>
    <property type="match status" value="1"/>
</dbReference>
<evidence type="ECO:0000259" key="1">
    <source>
        <dbReference type="PROSITE" id="PS51186"/>
    </source>
</evidence>
<dbReference type="Pfam" id="PF13302">
    <property type="entry name" value="Acetyltransf_3"/>
    <property type="match status" value="1"/>
</dbReference>
<dbReference type="SUPFAM" id="SSF55729">
    <property type="entry name" value="Acyl-CoA N-acyltransferases (Nat)"/>
    <property type="match status" value="1"/>
</dbReference>
<evidence type="ECO:0000313" key="3">
    <source>
        <dbReference type="Proteomes" id="UP000824190"/>
    </source>
</evidence>
<name>A0A9D1RQV0_9CORY</name>
<organism evidence="2 3">
    <name type="scientific">Candidatus Corynebacterium avicola</name>
    <dbReference type="NCBI Taxonomy" id="2838527"/>
    <lineage>
        <taxon>Bacteria</taxon>
        <taxon>Bacillati</taxon>
        <taxon>Actinomycetota</taxon>
        <taxon>Actinomycetes</taxon>
        <taxon>Mycobacteriales</taxon>
        <taxon>Corynebacteriaceae</taxon>
        <taxon>Corynebacterium</taxon>
    </lineage>
</organism>
<dbReference type="CDD" id="cd04301">
    <property type="entry name" value="NAT_SF"/>
    <property type="match status" value="1"/>
</dbReference>
<dbReference type="GO" id="GO:0016747">
    <property type="term" value="F:acyltransferase activity, transferring groups other than amino-acyl groups"/>
    <property type="evidence" value="ECO:0007669"/>
    <property type="project" value="InterPro"/>
</dbReference>
<reference evidence="2" key="2">
    <citation type="submission" date="2021-04" db="EMBL/GenBank/DDBJ databases">
        <authorList>
            <person name="Gilroy R."/>
        </authorList>
    </citation>
    <scope>NUCLEOTIDE SEQUENCE</scope>
    <source>
        <strain evidence="2">CHK32-1732</strain>
    </source>
</reference>
<protein>
    <submittedName>
        <fullName evidence="2">GNAT family N-acetyltransferase</fullName>
        <ecNumber evidence="2">2.3.1.-</ecNumber>
    </submittedName>
</protein>
<dbReference type="InterPro" id="IPR000182">
    <property type="entry name" value="GNAT_dom"/>
</dbReference>
<comment type="caution">
    <text evidence="2">The sequence shown here is derived from an EMBL/GenBank/DDBJ whole genome shotgun (WGS) entry which is preliminary data.</text>
</comment>
<gene>
    <name evidence="2" type="ORF">H9870_07985</name>
</gene>
<dbReference type="AlphaFoldDB" id="A0A9D1RQV0"/>
<dbReference type="Gene3D" id="3.40.630.30">
    <property type="match status" value="1"/>
</dbReference>
<evidence type="ECO:0000313" key="2">
    <source>
        <dbReference type="EMBL" id="HIW91583.1"/>
    </source>
</evidence>
<feature type="domain" description="N-acetyltransferase" evidence="1">
    <location>
        <begin position="3"/>
        <end position="178"/>
    </location>
</feature>
<dbReference type="PROSITE" id="PS51186">
    <property type="entry name" value="GNAT"/>
    <property type="match status" value="1"/>
</dbReference>
<dbReference type="InterPro" id="IPR016181">
    <property type="entry name" value="Acyl_CoA_acyltransferase"/>
</dbReference>
<keyword evidence="2" id="KW-0012">Acyltransferase</keyword>
<accession>A0A9D1RQV0</accession>
<dbReference type="Proteomes" id="UP000824190">
    <property type="component" value="Unassembled WGS sequence"/>
</dbReference>
<sequence>MTLALRFPTDADETRVLELEAEISTENFSFLAGRTVDEENTWADLLEAWRREHEGTDLPVDRVPADFLLAVVPDGAGTGEQIVGRASIRYGLTDYLLKYDGHIGYAVAPEHRRKGYATEILRQSLALLAARGVERALVTCDEDNVASYRTIEACGGMLENIVDGPDGIPKRRYWVDLGHRVN</sequence>
<dbReference type="PANTHER" id="PTHR39173:SF1">
    <property type="entry name" value="ACETYLTRANSFERASE"/>
    <property type="match status" value="1"/>
</dbReference>